<accession>A0A5B7E5S6</accession>
<dbReference type="Proteomes" id="UP000324222">
    <property type="component" value="Unassembled WGS sequence"/>
</dbReference>
<keyword evidence="1" id="KW-1133">Transmembrane helix</keyword>
<keyword evidence="1" id="KW-0812">Transmembrane</keyword>
<evidence type="ECO:0000256" key="1">
    <source>
        <dbReference type="SAM" id="Phobius"/>
    </source>
</evidence>
<protein>
    <submittedName>
        <fullName evidence="2">Uncharacterized protein</fullName>
    </submittedName>
</protein>
<keyword evidence="3" id="KW-1185">Reference proteome</keyword>
<proteinExistence type="predicted"/>
<keyword evidence="1" id="KW-0472">Membrane</keyword>
<comment type="caution">
    <text evidence="2">The sequence shown here is derived from an EMBL/GenBank/DDBJ whole genome shotgun (WGS) entry which is preliminary data.</text>
</comment>
<feature type="transmembrane region" description="Helical" evidence="1">
    <location>
        <begin position="28"/>
        <end position="46"/>
    </location>
</feature>
<dbReference type="AlphaFoldDB" id="A0A5B7E5S6"/>
<sequence length="63" mass="7058">MVTTEFLIPPLQSQALLTVVLGSPLQRWTRIVVCVAGAAGGLWMVLDFRFSFERKFGFVILVM</sequence>
<evidence type="ECO:0000313" key="2">
    <source>
        <dbReference type="EMBL" id="MPC28556.1"/>
    </source>
</evidence>
<dbReference type="EMBL" id="VSRR010001932">
    <property type="protein sequence ID" value="MPC28556.1"/>
    <property type="molecule type" value="Genomic_DNA"/>
</dbReference>
<name>A0A5B7E5S6_PORTR</name>
<evidence type="ECO:0000313" key="3">
    <source>
        <dbReference type="Proteomes" id="UP000324222"/>
    </source>
</evidence>
<organism evidence="2 3">
    <name type="scientific">Portunus trituberculatus</name>
    <name type="common">Swimming crab</name>
    <name type="synonym">Neptunus trituberculatus</name>
    <dbReference type="NCBI Taxonomy" id="210409"/>
    <lineage>
        <taxon>Eukaryota</taxon>
        <taxon>Metazoa</taxon>
        <taxon>Ecdysozoa</taxon>
        <taxon>Arthropoda</taxon>
        <taxon>Crustacea</taxon>
        <taxon>Multicrustacea</taxon>
        <taxon>Malacostraca</taxon>
        <taxon>Eumalacostraca</taxon>
        <taxon>Eucarida</taxon>
        <taxon>Decapoda</taxon>
        <taxon>Pleocyemata</taxon>
        <taxon>Brachyura</taxon>
        <taxon>Eubrachyura</taxon>
        <taxon>Portunoidea</taxon>
        <taxon>Portunidae</taxon>
        <taxon>Portuninae</taxon>
        <taxon>Portunus</taxon>
    </lineage>
</organism>
<reference evidence="2 3" key="1">
    <citation type="submission" date="2019-05" db="EMBL/GenBank/DDBJ databases">
        <title>Another draft genome of Portunus trituberculatus and its Hox gene families provides insights of decapod evolution.</title>
        <authorList>
            <person name="Jeong J.-H."/>
            <person name="Song I."/>
            <person name="Kim S."/>
            <person name="Choi T."/>
            <person name="Kim D."/>
            <person name="Ryu S."/>
            <person name="Kim W."/>
        </authorList>
    </citation>
    <scope>NUCLEOTIDE SEQUENCE [LARGE SCALE GENOMIC DNA]</scope>
    <source>
        <tissue evidence="2">Muscle</tissue>
    </source>
</reference>
<gene>
    <name evidence="2" type="ORF">E2C01_021765</name>
</gene>